<feature type="region of interest" description="Disordered" evidence="1">
    <location>
        <begin position="165"/>
        <end position="208"/>
    </location>
</feature>
<accession>A0ABU6XKJ6</accession>
<reference evidence="2 3" key="1">
    <citation type="journal article" date="2023" name="Plants (Basel)">
        <title>Bridging the Gap: Combining Genomics and Transcriptomics Approaches to Understand Stylosanthes scabra, an Orphan Legume from the Brazilian Caatinga.</title>
        <authorList>
            <person name="Ferreira-Neto J.R.C."/>
            <person name="da Silva M.D."/>
            <person name="Binneck E."/>
            <person name="de Melo N.F."/>
            <person name="da Silva R.H."/>
            <person name="de Melo A.L.T.M."/>
            <person name="Pandolfi V."/>
            <person name="Bustamante F.O."/>
            <person name="Brasileiro-Vidal A.C."/>
            <person name="Benko-Iseppon A.M."/>
        </authorList>
    </citation>
    <scope>NUCLEOTIDE SEQUENCE [LARGE SCALE GENOMIC DNA]</scope>
    <source>
        <tissue evidence="2">Leaves</tissue>
    </source>
</reference>
<dbReference type="Proteomes" id="UP001341840">
    <property type="component" value="Unassembled WGS sequence"/>
</dbReference>
<dbReference type="EMBL" id="JASCZI010211876">
    <property type="protein sequence ID" value="MED6197273.1"/>
    <property type="molecule type" value="Genomic_DNA"/>
</dbReference>
<feature type="region of interest" description="Disordered" evidence="1">
    <location>
        <begin position="261"/>
        <end position="283"/>
    </location>
</feature>
<evidence type="ECO:0000256" key="1">
    <source>
        <dbReference type="SAM" id="MobiDB-lite"/>
    </source>
</evidence>
<protein>
    <submittedName>
        <fullName evidence="2">Uncharacterized protein</fullName>
    </submittedName>
</protein>
<organism evidence="2 3">
    <name type="scientific">Stylosanthes scabra</name>
    <dbReference type="NCBI Taxonomy" id="79078"/>
    <lineage>
        <taxon>Eukaryota</taxon>
        <taxon>Viridiplantae</taxon>
        <taxon>Streptophyta</taxon>
        <taxon>Embryophyta</taxon>
        <taxon>Tracheophyta</taxon>
        <taxon>Spermatophyta</taxon>
        <taxon>Magnoliopsida</taxon>
        <taxon>eudicotyledons</taxon>
        <taxon>Gunneridae</taxon>
        <taxon>Pentapetalae</taxon>
        <taxon>rosids</taxon>
        <taxon>fabids</taxon>
        <taxon>Fabales</taxon>
        <taxon>Fabaceae</taxon>
        <taxon>Papilionoideae</taxon>
        <taxon>50 kb inversion clade</taxon>
        <taxon>dalbergioids sensu lato</taxon>
        <taxon>Dalbergieae</taxon>
        <taxon>Pterocarpus clade</taxon>
        <taxon>Stylosanthes</taxon>
    </lineage>
</organism>
<feature type="compositionally biased region" description="Basic residues" evidence="1">
    <location>
        <begin position="186"/>
        <end position="197"/>
    </location>
</feature>
<evidence type="ECO:0000313" key="2">
    <source>
        <dbReference type="EMBL" id="MED6197273.1"/>
    </source>
</evidence>
<evidence type="ECO:0000313" key="3">
    <source>
        <dbReference type="Proteomes" id="UP001341840"/>
    </source>
</evidence>
<keyword evidence="3" id="KW-1185">Reference proteome</keyword>
<comment type="caution">
    <text evidence="2">The sequence shown here is derived from an EMBL/GenBank/DDBJ whole genome shotgun (WGS) entry which is preliminary data.</text>
</comment>
<gene>
    <name evidence="2" type="ORF">PIB30_055182</name>
</gene>
<sequence length="305" mass="34577">MEIEQEFTIFILLENPGTPITNITLDGKNYGTMRQYRAEDQVTKFLRDSAQGKGREKVEEVRIRLEKKERANHSVHIVVSWGTQLMYVTKKHGYPPHMKQRNSGEAAVNAVNTAYLEEACDEFRTQIEEADNYSYGFTLSQREALLALIGKYEVKHVHSANRIVTHQKSQPHQDSTKQVTKNTSPAHHRHSTLHHHIPCISSNTSPSESITELSTHTITEYTNTSASSQSIIHLDQPASYLEPIVPEIAMSPLELILPEAAAPTPQPLRKSNRERKSPSHLSDYQCMNISATPLSRYSICQRHDD</sequence>
<feature type="compositionally biased region" description="Polar residues" evidence="1">
    <location>
        <begin position="165"/>
        <end position="185"/>
    </location>
</feature>
<proteinExistence type="predicted"/>
<name>A0ABU6XKJ6_9FABA</name>